<evidence type="ECO:0000256" key="4">
    <source>
        <dbReference type="HAMAP-Rule" id="MF_01401"/>
    </source>
</evidence>
<feature type="active site" evidence="4">
    <location>
        <position position="17"/>
    </location>
</feature>
<comment type="function">
    <text evidence="4">Has an important function as a repair enzyme for proteins that have been inactivated by oxidation. Catalyzes the reversible oxidation-reduction of methionine sulfoxide in proteins to methionine.</text>
</comment>
<dbReference type="RefSeq" id="WP_183363271.1">
    <property type="nucleotide sequence ID" value="NZ_BLXZ01000011.1"/>
</dbReference>
<comment type="catalytic activity">
    <reaction evidence="3 4">
        <text>[thioredoxin]-disulfide + L-methionine + H2O = L-methionine (S)-S-oxide + [thioredoxin]-dithiol</text>
        <dbReference type="Rhea" id="RHEA:19993"/>
        <dbReference type="Rhea" id="RHEA-COMP:10698"/>
        <dbReference type="Rhea" id="RHEA-COMP:10700"/>
        <dbReference type="ChEBI" id="CHEBI:15377"/>
        <dbReference type="ChEBI" id="CHEBI:29950"/>
        <dbReference type="ChEBI" id="CHEBI:50058"/>
        <dbReference type="ChEBI" id="CHEBI:57844"/>
        <dbReference type="ChEBI" id="CHEBI:58772"/>
        <dbReference type="EC" id="1.8.4.11"/>
    </reaction>
</comment>
<feature type="domain" description="Peptide methionine sulphoxide reductase MsrA" evidence="5">
    <location>
        <begin position="10"/>
        <end position="159"/>
    </location>
</feature>
<accession>A0A6V8NDF4</accession>
<evidence type="ECO:0000313" key="6">
    <source>
        <dbReference type="EMBL" id="GFO70662.1"/>
    </source>
</evidence>
<dbReference type="AlphaFoldDB" id="A0A6V8NDF4"/>
<reference evidence="7" key="1">
    <citation type="submission" date="2020-06" db="EMBL/GenBank/DDBJ databases">
        <title>Draft genomic sequecing of Geomonas sp. Red745.</title>
        <authorList>
            <person name="Itoh H."/>
            <person name="Xu Z.X."/>
            <person name="Ushijima N."/>
            <person name="Masuda Y."/>
            <person name="Shiratori Y."/>
            <person name="Senoo K."/>
        </authorList>
    </citation>
    <scope>NUCLEOTIDE SEQUENCE [LARGE SCALE GENOMIC DNA]</scope>
    <source>
        <strain evidence="7">Red745</strain>
    </source>
</reference>
<dbReference type="PANTHER" id="PTHR43774">
    <property type="entry name" value="PEPTIDE METHIONINE SULFOXIDE REDUCTASE"/>
    <property type="match status" value="1"/>
</dbReference>
<keyword evidence="7" id="KW-1185">Reference proteome</keyword>
<evidence type="ECO:0000256" key="1">
    <source>
        <dbReference type="ARBA" id="ARBA00023002"/>
    </source>
</evidence>
<evidence type="ECO:0000259" key="5">
    <source>
        <dbReference type="Pfam" id="PF01625"/>
    </source>
</evidence>
<dbReference type="InterPro" id="IPR036509">
    <property type="entry name" value="Met_Sox_Rdtase_MsrA_sf"/>
</dbReference>
<name>A0A6V8NDF4_9BACT</name>
<evidence type="ECO:0000256" key="3">
    <source>
        <dbReference type="ARBA" id="ARBA00048782"/>
    </source>
</evidence>
<dbReference type="SUPFAM" id="SSF55068">
    <property type="entry name" value="Peptide methionine sulfoxide reductase"/>
    <property type="match status" value="1"/>
</dbReference>
<evidence type="ECO:0000256" key="2">
    <source>
        <dbReference type="ARBA" id="ARBA00047806"/>
    </source>
</evidence>
<dbReference type="EMBL" id="BLXZ01000011">
    <property type="protein sequence ID" value="GFO70662.1"/>
    <property type="molecule type" value="Genomic_DNA"/>
</dbReference>
<gene>
    <name evidence="6" type="primary">msrA_2</name>
    <name evidence="4" type="synonym">msrA</name>
    <name evidence="6" type="ORF">GMLC_42410</name>
</gene>
<dbReference type="GO" id="GO:0008113">
    <property type="term" value="F:peptide-methionine (S)-S-oxide reductase activity"/>
    <property type="evidence" value="ECO:0007669"/>
    <property type="project" value="UniProtKB-UniRule"/>
</dbReference>
<comment type="caution">
    <text evidence="6">The sequence shown here is derived from an EMBL/GenBank/DDBJ whole genome shotgun (WGS) entry which is preliminary data.</text>
</comment>
<dbReference type="Gene3D" id="3.30.1060.10">
    <property type="entry name" value="Peptide methionine sulphoxide reductase MsrA"/>
    <property type="match status" value="1"/>
</dbReference>
<dbReference type="InterPro" id="IPR002569">
    <property type="entry name" value="Met_Sox_Rdtase_MsrA_dom"/>
</dbReference>
<proteinExistence type="inferred from homology"/>
<protein>
    <recommendedName>
        <fullName evidence="4">Peptide methionine sulfoxide reductase MsrA</fullName>
        <shortName evidence="4">Protein-methionine-S-oxide reductase</shortName>
        <ecNumber evidence="4">1.8.4.11</ecNumber>
    </recommendedName>
    <alternativeName>
        <fullName evidence="4">Peptide-methionine (S)-S-oxide reductase</fullName>
        <shortName evidence="4">Peptide Met(O) reductase</shortName>
    </alternativeName>
</protein>
<dbReference type="NCBIfam" id="TIGR00401">
    <property type="entry name" value="msrA"/>
    <property type="match status" value="1"/>
</dbReference>
<dbReference type="HAMAP" id="MF_01401">
    <property type="entry name" value="MsrA"/>
    <property type="match status" value="1"/>
</dbReference>
<keyword evidence="1 4" id="KW-0560">Oxidoreductase</keyword>
<dbReference type="PANTHER" id="PTHR43774:SF1">
    <property type="entry name" value="PEPTIDE METHIONINE SULFOXIDE REDUCTASE MSRA 2"/>
    <property type="match status" value="1"/>
</dbReference>
<dbReference type="Proteomes" id="UP000587586">
    <property type="component" value="Unassembled WGS sequence"/>
</dbReference>
<comment type="catalytic activity">
    <reaction evidence="2 4">
        <text>L-methionyl-[protein] + [thioredoxin]-disulfide + H2O = L-methionyl-(S)-S-oxide-[protein] + [thioredoxin]-dithiol</text>
        <dbReference type="Rhea" id="RHEA:14217"/>
        <dbReference type="Rhea" id="RHEA-COMP:10698"/>
        <dbReference type="Rhea" id="RHEA-COMP:10700"/>
        <dbReference type="Rhea" id="RHEA-COMP:12313"/>
        <dbReference type="Rhea" id="RHEA-COMP:12315"/>
        <dbReference type="ChEBI" id="CHEBI:15377"/>
        <dbReference type="ChEBI" id="CHEBI:16044"/>
        <dbReference type="ChEBI" id="CHEBI:29950"/>
        <dbReference type="ChEBI" id="CHEBI:44120"/>
        <dbReference type="ChEBI" id="CHEBI:50058"/>
        <dbReference type="EC" id="1.8.4.11"/>
    </reaction>
</comment>
<sequence>MIHPDATTETAIFAGGCFWCMEPAFDRIPGVVSVTPGYTGGNTRDPSYQEVCSGATGHLEAVRISFDPRQVSYRELLEVFWRNIDPTTKNRQFCDFGTQYQTAIFYTNEDQRKAAEASKKELEQSRPWPIATQLRSANLFYPAEEYHHQYYRKNPLNYQRYHEGCGRRGRLKELWGE</sequence>
<dbReference type="EC" id="1.8.4.11" evidence="4"/>
<dbReference type="Pfam" id="PF01625">
    <property type="entry name" value="PMSR"/>
    <property type="match status" value="1"/>
</dbReference>
<evidence type="ECO:0000313" key="7">
    <source>
        <dbReference type="Proteomes" id="UP000587586"/>
    </source>
</evidence>
<organism evidence="6 7">
    <name type="scientific">Geomonas limicola</name>
    <dbReference type="NCBI Taxonomy" id="2740186"/>
    <lineage>
        <taxon>Bacteria</taxon>
        <taxon>Pseudomonadati</taxon>
        <taxon>Thermodesulfobacteriota</taxon>
        <taxon>Desulfuromonadia</taxon>
        <taxon>Geobacterales</taxon>
        <taxon>Geobacteraceae</taxon>
        <taxon>Geomonas</taxon>
    </lineage>
</organism>
<comment type="similarity">
    <text evidence="4">Belongs to the MsrA Met sulfoxide reductase family.</text>
</comment>